<accession>W4NAT1</accession>
<protein>
    <recommendedName>
        <fullName evidence="3">Phage protein</fullName>
    </recommendedName>
</protein>
<comment type="caution">
    <text evidence="1">The sequence shown here is derived from an EMBL/GenBank/DDBJ whole genome shotgun (WGS) entry which is preliminary data.</text>
</comment>
<evidence type="ECO:0000313" key="1">
    <source>
        <dbReference type="EMBL" id="ETY72213.1"/>
    </source>
</evidence>
<dbReference type="STRING" id="1435051.BMOU_0227"/>
<dbReference type="PATRIC" id="fig|1435051.3.peg.223"/>
<evidence type="ECO:0008006" key="3">
    <source>
        <dbReference type="Google" id="ProtNLM"/>
    </source>
</evidence>
<name>W4NAT1_9BIFI</name>
<dbReference type="GeneID" id="97502559"/>
<dbReference type="Proteomes" id="UP000019155">
    <property type="component" value="Unassembled WGS sequence"/>
</dbReference>
<sequence>MSIPVTPVRADSLLLPALRERFPDYTFGTVRRHDDPPVEVTLADSMQGMCTPISQYARLRVSVRCRGSGGWQKAADIWAQVCAEIIRLGTTRPLNNASLESGPVRMVDEDGLQAYAYGVLLLEVSIV</sequence>
<dbReference type="AlphaFoldDB" id="W4NAT1"/>
<proteinExistence type="predicted"/>
<dbReference type="OrthoDB" id="3235082at2"/>
<dbReference type="eggNOG" id="ENOG5031SDG">
    <property type="taxonomic scope" value="Bacteria"/>
</dbReference>
<gene>
    <name evidence="1" type="ORF">BMOU_0227</name>
</gene>
<dbReference type="RefSeq" id="WP_051428842.1">
    <property type="nucleotide sequence ID" value="NZ_AZMV01000001.1"/>
</dbReference>
<evidence type="ECO:0000313" key="2">
    <source>
        <dbReference type="Proteomes" id="UP000019155"/>
    </source>
</evidence>
<reference evidence="1 2" key="1">
    <citation type="journal article" date="2014" name="Genome Announc.">
        <title>The Genome Sequence of Bifidobacterium moukalabense DSM 27321 Highlights the Close Phylogenetic Relatedness with the Bifidobacterium dentium Taxon.</title>
        <authorList>
            <person name="Lugli G.A."/>
            <person name="Duranti S."/>
            <person name="Milani C."/>
            <person name="Turroni F."/>
            <person name="Viappiani A."/>
            <person name="Mangifesta M."/>
            <person name="van Sinderen D."/>
            <person name="Ventura M."/>
        </authorList>
    </citation>
    <scope>NUCLEOTIDE SEQUENCE [LARGE SCALE GENOMIC DNA]</scope>
    <source>
        <strain evidence="1 2">DSM 27321</strain>
    </source>
</reference>
<keyword evidence="2" id="KW-1185">Reference proteome</keyword>
<dbReference type="EMBL" id="AZMV01000001">
    <property type="protein sequence ID" value="ETY72213.1"/>
    <property type="molecule type" value="Genomic_DNA"/>
</dbReference>
<organism evidence="1 2">
    <name type="scientific">Bifidobacterium moukalabense DSM 27321</name>
    <dbReference type="NCBI Taxonomy" id="1435051"/>
    <lineage>
        <taxon>Bacteria</taxon>
        <taxon>Bacillati</taxon>
        <taxon>Actinomycetota</taxon>
        <taxon>Actinomycetes</taxon>
        <taxon>Bifidobacteriales</taxon>
        <taxon>Bifidobacteriaceae</taxon>
        <taxon>Bifidobacterium</taxon>
    </lineage>
</organism>